<reference evidence="3 4" key="1">
    <citation type="submission" date="2020-07" db="EMBL/GenBank/DDBJ databases">
        <title>Sequencing the genomes of 1000 actinobacteria strains.</title>
        <authorList>
            <person name="Klenk H.-P."/>
        </authorList>
    </citation>
    <scope>NUCLEOTIDE SEQUENCE [LARGE SCALE GENOMIC DNA]</scope>
    <source>
        <strain evidence="3 4">DSM 103164</strain>
    </source>
</reference>
<evidence type="ECO:0000313" key="4">
    <source>
        <dbReference type="Proteomes" id="UP000527616"/>
    </source>
</evidence>
<evidence type="ECO:0000259" key="2">
    <source>
        <dbReference type="Pfam" id="PF22725"/>
    </source>
</evidence>
<dbReference type="InterPro" id="IPR055170">
    <property type="entry name" value="GFO_IDH_MocA-like_dom"/>
</dbReference>
<evidence type="ECO:0000313" key="3">
    <source>
        <dbReference type="EMBL" id="NYI72497.1"/>
    </source>
</evidence>
<dbReference type="Pfam" id="PF22725">
    <property type="entry name" value="GFO_IDH_MocA_C3"/>
    <property type="match status" value="1"/>
</dbReference>
<comment type="caution">
    <text evidence="3">The sequence shown here is derived from an EMBL/GenBank/DDBJ whole genome shotgun (WGS) entry which is preliminary data.</text>
</comment>
<dbReference type="Proteomes" id="UP000527616">
    <property type="component" value="Unassembled WGS sequence"/>
</dbReference>
<dbReference type="Gene3D" id="3.30.360.10">
    <property type="entry name" value="Dihydrodipicolinate Reductase, domain 2"/>
    <property type="match status" value="1"/>
</dbReference>
<gene>
    <name evidence="3" type="ORF">GGQ54_003057</name>
</gene>
<proteinExistence type="predicted"/>
<organism evidence="3 4">
    <name type="scientific">Naumannella cuiyingiana</name>
    <dbReference type="NCBI Taxonomy" id="1347891"/>
    <lineage>
        <taxon>Bacteria</taxon>
        <taxon>Bacillati</taxon>
        <taxon>Actinomycetota</taxon>
        <taxon>Actinomycetes</taxon>
        <taxon>Propionibacteriales</taxon>
        <taxon>Propionibacteriaceae</taxon>
        <taxon>Naumannella</taxon>
    </lineage>
</organism>
<dbReference type="GO" id="GO:0000166">
    <property type="term" value="F:nucleotide binding"/>
    <property type="evidence" value="ECO:0007669"/>
    <property type="project" value="InterPro"/>
</dbReference>
<sequence>MTTDPLTIGIVSFAHPHALSYARALGQRADVRLVATDPGPYAPGEDRGAELAESAAIPYVDTVDELYAEGLDGVIICTENARHRPFVEQAAAAGVPVLCEKPLATTVADAEAMVAACERAGVPLMVAFPVRFSPAFAALREALAAGAVGELRALTGTNNGQLPAGRGWFADPELAGGGALTDHVVHIADLVDALTDGTPAASVYAQSNNLLHPTAAVETAGLVSVRYANGLLLTIDCSWSKPADYPTWGGLTLQAVGEAGIADLDAFGERVDGFAGGRQTWLSYGADADAVLLDAFLAGIRDRTAPQPDGHVGVRTARIVAAAYESARSGQPVELG</sequence>
<dbReference type="Gene3D" id="3.40.50.720">
    <property type="entry name" value="NAD(P)-binding Rossmann-like Domain"/>
    <property type="match status" value="1"/>
</dbReference>
<dbReference type="PANTHER" id="PTHR43377:SF1">
    <property type="entry name" value="BILIVERDIN REDUCTASE A"/>
    <property type="match status" value="1"/>
</dbReference>
<accession>A0A7Z0DBJ3</accession>
<dbReference type="InterPro" id="IPR051450">
    <property type="entry name" value="Gfo/Idh/MocA_Oxidoreductases"/>
</dbReference>
<dbReference type="SUPFAM" id="SSF51735">
    <property type="entry name" value="NAD(P)-binding Rossmann-fold domains"/>
    <property type="match status" value="1"/>
</dbReference>
<evidence type="ECO:0000259" key="1">
    <source>
        <dbReference type="Pfam" id="PF01408"/>
    </source>
</evidence>
<dbReference type="EMBL" id="JACBZS010000001">
    <property type="protein sequence ID" value="NYI72497.1"/>
    <property type="molecule type" value="Genomic_DNA"/>
</dbReference>
<dbReference type="RefSeq" id="WP_179446160.1">
    <property type="nucleotide sequence ID" value="NZ_JACBZS010000001.1"/>
</dbReference>
<dbReference type="InterPro" id="IPR036291">
    <property type="entry name" value="NAD(P)-bd_dom_sf"/>
</dbReference>
<name>A0A7Z0DBJ3_9ACTN</name>
<feature type="domain" description="Gfo/Idh/MocA-like oxidoreductase N-terminal" evidence="1">
    <location>
        <begin position="41"/>
        <end position="128"/>
    </location>
</feature>
<protein>
    <submittedName>
        <fullName evidence="3">Putative dehydrogenase</fullName>
    </submittedName>
</protein>
<dbReference type="AlphaFoldDB" id="A0A7Z0DBJ3"/>
<dbReference type="InterPro" id="IPR000683">
    <property type="entry name" value="Gfo/Idh/MocA-like_OxRdtase_N"/>
</dbReference>
<dbReference type="SUPFAM" id="SSF55347">
    <property type="entry name" value="Glyceraldehyde-3-phosphate dehydrogenase-like, C-terminal domain"/>
    <property type="match status" value="1"/>
</dbReference>
<dbReference type="PANTHER" id="PTHR43377">
    <property type="entry name" value="BILIVERDIN REDUCTASE A"/>
    <property type="match status" value="1"/>
</dbReference>
<feature type="domain" description="GFO/IDH/MocA-like oxidoreductase" evidence="2">
    <location>
        <begin position="136"/>
        <end position="261"/>
    </location>
</feature>
<keyword evidence="4" id="KW-1185">Reference proteome</keyword>
<dbReference type="Pfam" id="PF01408">
    <property type="entry name" value="GFO_IDH_MocA"/>
    <property type="match status" value="1"/>
</dbReference>